<dbReference type="InterPro" id="IPR050109">
    <property type="entry name" value="HTH-type_TetR-like_transc_reg"/>
</dbReference>
<dbReference type="PROSITE" id="PS50977">
    <property type="entry name" value="HTH_TETR_2"/>
    <property type="match status" value="1"/>
</dbReference>
<evidence type="ECO:0000256" key="1">
    <source>
        <dbReference type="ARBA" id="ARBA00023125"/>
    </source>
</evidence>
<dbReference type="InterPro" id="IPR041678">
    <property type="entry name" value="TetR_C_16"/>
</dbReference>
<proteinExistence type="predicted"/>
<accession>A0A329CCF6</accession>
<comment type="caution">
    <text evidence="4">The sequence shown here is derived from an EMBL/GenBank/DDBJ whole genome shotgun (WGS) entry which is preliminary data.</text>
</comment>
<dbReference type="SUPFAM" id="SSF46689">
    <property type="entry name" value="Homeodomain-like"/>
    <property type="match status" value="1"/>
</dbReference>
<evidence type="ECO:0000313" key="5">
    <source>
        <dbReference type="Proteomes" id="UP000248918"/>
    </source>
</evidence>
<evidence type="ECO:0000313" key="4">
    <source>
        <dbReference type="EMBL" id="RAS32078.1"/>
    </source>
</evidence>
<dbReference type="GO" id="GO:0000976">
    <property type="term" value="F:transcription cis-regulatory region binding"/>
    <property type="evidence" value="ECO:0007669"/>
    <property type="project" value="TreeGrafter"/>
</dbReference>
<keyword evidence="1 2" id="KW-0238">DNA-binding</keyword>
<feature type="DNA-binding region" description="H-T-H motif" evidence="2">
    <location>
        <begin position="41"/>
        <end position="60"/>
    </location>
</feature>
<feature type="domain" description="HTH tetR-type" evidence="3">
    <location>
        <begin position="18"/>
        <end position="78"/>
    </location>
</feature>
<dbReference type="EMBL" id="QLTK01000008">
    <property type="protein sequence ID" value="RAS32078.1"/>
    <property type="molecule type" value="Genomic_DNA"/>
</dbReference>
<protein>
    <submittedName>
        <fullName evidence="4">TetR family transcriptional regulator</fullName>
    </submittedName>
</protein>
<evidence type="ECO:0000259" key="3">
    <source>
        <dbReference type="PROSITE" id="PS50977"/>
    </source>
</evidence>
<dbReference type="GO" id="GO:0003700">
    <property type="term" value="F:DNA-binding transcription factor activity"/>
    <property type="evidence" value="ECO:0007669"/>
    <property type="project" value="TreeGrafter"/>
</dbReference>
<dbReference type="AlphaFoldDB" id="A0A329CCF6"/>
<name>A0A329CCF6_9BURK</name>
<dbReference type="PANTHER" id="PTHR30055:SF235">
    <property type="entry name" value="TRANSCRIPTIONAL REGULATORY PROTEIN"/>
    <property type="match status" value="1"/>
</dbReference>
<reference evidence="4 5" key="1">
    <citation type="submission" date="2018-06" db="EMBL/GenBank/DDBJ databases">
        <title>Genomic Encyclopedia of Type Strains, Phase III (KMG-III): the genomes of soil and plant-associated and newly described type strains.</title>
        <authorList>
            <person name="Whitman W."/>
        </authorList>
    </citation>
    <scope>NUCLEOTIDE SEQUENCE [LARGE SCALE GENOMIC DNA]</scope>
    <source>
        <strain evidence="4 5">LMG 23644</strain>
    </source>
</reference>
<dbReference type="PANTHER" id="PTHR30055">
    <property type="entry name" value="HTH-TYPE TRANSCRIPTIONAL REGULATOR RUTR"/>
    <property type="match status" value="1"/>
</dbReference>
<evidence type="ECO:0000256" key="2">
    <source>
        <dbReference type="PROSITE-ProRule" id="PRU00335"/>
    </source>
</evidence>
<sequence>MRHDSGRFDEPKRRRGAAATKDAILFAGLRGFCAHGYDGIGLRDIAASAGVTAVLVNRYFGSKEELFSAVVDVAFGGDNPFGGDLSTLAMRLSHALIAKSVEINDENADPLLLLLRSSQNPRAAEILKAGITRHFAAPLEAEMQGADVSLRVAMLLAQIAGFQLMRDVIRLDPLVSCAGETLARTLAIMFESQIAPR</sequence>
<organism evidence="4 5">
    <name type="scientific">Paraburkholderia bryophila</name>
    <dbReference type="NCBI Taxonomy" id="420952"/>
    <lineage>
        <taxon>Bacteria</taxon>
        <taxon>Pseudomonadati</taxon>
        <taxon>Pseudomonadota</taxon>
        <taxon>Betaproteobacteria</taxon>
        <taxon>Burkholderiales</taxon>
        <taxon>Burkholderiaceae</taxon>
        <taxon>Paraburkholderia</taxon>
    </lineage>
</organism>
<dbReference type="InterPro" id="IPR036271">
    <property type="entry name" value="Tet_transcr_reg_TetR-rel_C_sf"/>
</dbReference>
<dbReference type="Gene3D" id="1.10.357.10">
    <property type="entry name" value="Tetracycline Repressor, domain 2"/>
    <property type="match status" value="1"/>
</dbReference>
<gene>
    <name evidence="4" type="ORF">BX591_108186</name>
</gene>
<dbReference type="Pfam" id="PF17920">
    <property type="entry name" value="TetR_C_16"/>
    <property type="match status" value="1"/>
</dbReference>
<dbReference type="OrthoDB" id="8535430at2"/>
<dbReference type="Pfam" id="PF00440">
    <property type="entry name" value="TetR_N"/>
    <property type="match status" value="1"/>
</dbReference>
<dbReference type="SUPFAM" id="SSF48498">
    <property type="entry name" value="Tetracyclin repressor-like, C-terminal domain"/>
    <property type="match status" value="1"/>
</dbReference>
<dbReference type="InterPro" id="IPR009057">
    <property type="entry name" value="Homeodomain-like_sf"/>
</dbReference>
<dbReference type="RefSeq" id="WP_111932319.1">
    <property type="nucleotide sequence ID" value="NZ_CADFFP010000009.1"/>
</dbReference>
<dbReference type="Proteomes" id="UP000248918">
    <property type="component" value="Unassembled WGS sequence"/>
</dbReference>
<dbReference type="InterPro" id="IPR001647">
    <property type="entry name" value="HTH_TetR"/>
</dbReference>